<reference evidence="8 9" key="1">
    <citation type="submission" date="2017-07" db="EMBL/GenBank/DDBJ databases">
        <authorList>
            <person name="Talla V."/>
            <person name="Backstrom N."/>
        </authorList>
    </citation>
    <scope>NUCLEOTIDE SEQUENCE [LARGE SCALE GENOMIC DNA]</scope>
</reference>
<proteinExistence type="inferred from homology"/>
<dbReference type="InterPro" id="IPR015847">
    <property type="entry name" value="ExoRNase_PH_dom2"/>
</dbReference>
<evidence type="ECO:0000256" key="3">
    <source>
        <dbReference type="ARBA" id="ARBA00022552"/>
    </source>
</evidence>
<dbReference type="SUPFAM" id="SSF54211">
    <property type="entry name" value="Ribosomal protein S5 domain 2-like"/>
    <property type="match status" value="1"/>
</dbReference>
<dbReference type="CDD" id="cd11372">
    <property type="entry name" value="RNase_PH_RRP46"/>
    <property type="match status" value="1"/>
</dbReference>
<dbReference type="Pfam" id="PF03725">
    <property type="entry name" value="RNase_PH_C"/>
    <property type="match status" value="1"/>
</dbReference>
<dbReference type="InterPro" id="IPR020568">
    <property type="entry name" value="Ribosomal_Su5_D2-typ_SF"/>
</dbReference>
<evidence type="ECO:0000256" key="1">
    <source>
        <dbReference type="ARBA" id="ARBA00004123"/>
    </source>
</evidence>
<evidence type="ECO:0000313" key="8">
    <source>
        <dbReference type="EMBL" id="VVD04380.1"/>
    </source>
</evidence>
<protein>
    <submittedName>
        <fullName evidence="8">Uncharacterized protein</fullName>
    </submittedName>
</protein>
<dbReference type="GO" id="GO:0000176">
    <property type="term" value="C:nuclear exosome (RNase complex)"/>
    <property type="evidence" value="ECO:0007669"/>
    <property type="project" value="TreeGrafter"/>
</dbReference>
<dbReference type="PANTHER" id="PTHR11953">
    <property type="entry name" value="EXOSOME COMPLEX COMPONENT"/>
    <property type="match status" value="1"/>
</dbReference>
<dbReference type="InterPro" id="IPR001247">
    <property type="entry name" value="ExoRNase_PH_dom1"/>
</dbReference>
<dbReference type="PANTHER" id="PTHR11953:SF1">
    <property type="entry name" value="EXOSOME COMPLEX COMPONENT RRP46"/>
    <property type="match status" value="1"/>
</dbReference>
<organism evidence="8 9">
    <name type="scientific">Leptidea sinapis</name>
    <dbReference type="NCBI Taxonomy" id="189913"/>
    <lineage>
        <taxon>Eukaryota</taxon>
        <taxon>Metazoa</taxon>
        <taxon>Ecdysozoa</taxon>
        <taxon>Arthropoda</taxon>
        <taxon>Hexapoda</taxon>
        <taxon>Insecta</taxon>
        <taxon>Pterygota</taxon>
        <taxon>Neoptera</taxon>
        <taxon>Endopterygota</taxon>
        <taxon>Lepidoptera</taxon>
        <taxon>Glossata</taxon>
        <taxon>Ditrysia</taxon>
        <taxon>Papilionoidea</taxon>
        <taxon>Pieridae</taxon>
        <taxon>Dismorphiinae</taxon>
        <taxon>Leptidea</taxon>
    </lineage>
</organism>
<dbReference type="EMBL" id="FZQP02006859">
    <property type="protein sequence ID" value="VVD04380.1"/>
    <property type="molecule type" value="Genomic_DNA"/>
</dbReference>
<dbReference type="Proteomes" id="UP000324832">
    <property type="component" value="Unassembled WGS sequence"/>
</dbReference>
<evidence type="ECO:0000259" key="6">
    <source>
        <dbReference type="Pfam" id="PF01138"/>
    </source>
</evidence>
<dbReference type="GO" id="GO:0071028">
    <property type="term" value="P:nuclear mRNA surveillance"/>
    <property type="evidence" value="ECO:0007669"/>
    <property type="project" value="TreeGrafter"/>
</dbReference>
<dbReference type="GO" id="GO:0000177">
    <property type="term" value="C:cytoplasmic exosome (RNase complex)"/>
    <property type="evidence" value="ECO:0007669"/>
    <property type="project" value="TreeGrafter"/>
</dbReference>
<evidence type="ECO:0000256" key="5">
    <source>
        <dbReference type="ARBA" id="ARBA00023242"/>
    </source>
</evidence>
<keyword evidence="3" id="KW-0698">rRNA processing</keyword>
<keyword evidence="5" id="KW-0539">Nucleus</keyword>
<dbReference type="GO" id="GO:0016075">
    <property type="term" value="P:rRNA catabolic process"/>
    <property type="evidence" value="ECO:0007669"/>
    <property type="project" value="TreeGrafter"/>
</dbReference>
<dbReference type="Pfam" id="PF01138">
    <property type="entry name" value="RNase_PH"/>
    <property type="match status" value="1"/>
</dbReference>
<name>A0A5E4R1L1_9NEOP</name>
<feature type="domain" description="Exoribonuclease phosphorolytic" evidence="6">
    <location>
        <begin position="13"/>
        <end position="131"/>
    </location>
</feature>
<keyword evidence="4" id="KW-0271">Exosome</keyword>
<dbReference type="GO" id="GO:0071051">
    <property type="term" value="P:poly(A)-dependent snoRNA 3'-end processing"/>
    <property type="evidence" value="ECO:0007669"/>
    <property type="project" value="TreeGrafter"/>
</dbReference>
<comment type="subcellular location">
    <subcellularLocation>
        <location evidence="1">Nucleus</location>
    </subcellularLocation>
</comment>
<sequence>MKIEPEKLKHHNLKPMKCELNYLSKSDGSSILSQGNTVVLVSVNGPLEIKSAYQSMEKATLEVLFSNKGGKPSVADRFKENVIRQTCESAILGCLFPRTGINITIQELENYGGLVACAVNCTCLALLNSGVAMRHVVAAVTCAVDDVGNLVLDPTHEQIQSSQALMYFVFESSEKNMVTGFTEGKFSEDTYLEALELCRSASDLVFKFYREIVSKYCSVIG</sequence>
<evidence type="ECO:0000256" key="2">
    <source>
        <dbReference type="ARBA" id="ARBA00006678"/>
    </source>
</evidence>
<evidence type="ECO:0000313" key="9">
    <source>
        <dbReference type="Proteomes" id="UP000324832"/>
    </source>
</evidence>
<dbReference type="GO" id="GO:0003723">
    <property type="term" value="F:RNA binding"/>
    <property type="evidence" value="ECO:0007669"/>
    <property type="project" value="TreeGrafter"/>
</dbReference>
<dbReference type="Gene3D" id="3.30.230.70">
    <property type="entry name" value="GHMP Kinase, N-terminal domain"/>
    <property type="match status" value="1"/>
</dbReference>
<gene>
    <name evidence="8" type="ORF">LSINAPIS_LOCUS14144</name>
</gene>
<dbReference type="InterPro" id="IPR036345">
    <property type="entry name" value="ExoRNase_PH_dom2_sf"/>
</dbReference>
<evidence type="ECO:0000256" key="4">
    <source>
        <dbReference type="ARBA" id="ARBA00022835"/>
    </source>
</evidence>
<dbReference type="GO" id="GO:0034475">
    <property type="term" value="P:U4 snRNA 3'-end processing"/>
    <property type="evidence" value="ECO:0007669"/>
    <property type="project" value="TreeGrafter"/>
</dbReference>
<feature type="domain" description="Exoribonuclease phosphorolytic" evidence="7">
    <location>
        <begin position="135"/>
        <end position="197"/>
    </location>
</feature>
<dbReference type="GO" id="GO:0006364">
    <property type="term" value="P:rRNA processing"/>
    <property type="evidence" value="ECO:0007669"/>
    <property type="project" value="UniProtKB-KW"/>
</dbReference>
<comment type="similarity">
    <text evidence="2">Belongs to the RNase PH family.</text>
</comment>
<accession>A0A5E4R1L1</accession>
<keyword evidence="9" id="KW-1185">Reference proteome</keyword>
<dbReference type="InterPro" id="IPR027408">
    <property type="entry name" value="PNPase/RNase_PH_dom_sf"/>
</dbReference>
<dbReference type="SUPFAM" id="SSF55666">
    <property type="entry name" value="Ribonuclease PH domain 2-like"/>
    <property type="match status" value="1"/>
</dbReference>
<dbReference type="InterPro" id="IPR050080">
    <property type="entry name" value="RNase_PH"/>
</dbReference>
<dbReference type="AlphaFoldDB" id="A0A5E4R1L1"/>
<evidence type="ECO:0000259" key="7">
    <source>
        <dbReference type="Pfam" id="PF03725"/>
    </source>
</evidence>
<dbReference type="GO" id="GO:0005730">
    <property type="term" value="C:nucleolus"/>
    <property type="evidence" value="ECO:0007669"/>
    <property type="project" value="TreeGrafter"/>
</dbReference>